<accession>A0A1F5BU52</accession>
<comment type="caution">
    <text evidence="9">The sequence shown here is derived from an EMBL/GenBank/DDBJ whole genome shotgun (WGS) entry which is preliminary data.</text>
</comment>
<evidence type="ECO:0000259" key="8">
    <source>
        <dbReference type="PROSITE" id="PS50881"/>
    </source>
</evidence>
<dbReference type="EMBL" id="MEYS01000002">
    <property type="protein sequence ID" value="OGD34126.1"/>
    <property type="molecule type" value="Genomic_DNA"/>
</dbReference>
<dbReference type="Proteomes" id="UP000176650">
    <property type="component" value="Unassembled WGS sequence"/>
</dbReference>
<dbReference type="GO" id="GO:0006412">
    <property type="term" value="P:translation"/>
    <property type="evidence" value="ECO:0007669"/>
    <property type="project" value="InterPro"/>
</dbReference>
<dbReference type="PANTHER" id="PTHR48277:SF1">
    <property type="entry name" value="MITOCHONDRIAL RIBOSOMAL PROTEIN S5"/>
    <property type="match status" value="1"/>
</dbReference>
<dbReference type="GO" id="GO:0005737">
    <property type="term" value="C:cytoplasm"/>
    <property type="evidence" value="ECO:0007669"/>
    <property type="project" value="UniProtKB-ARBA"/>
</dbReference>
<dbReference type="InterPro" id="IPR014721">
    <property type="entry name" value="Ribsml_uS5_D2-typ_fold_subgr"/>
</dbReference>
<name>A0A1F5BU52_9BACT</name>
<evidence type="ECO:0000256" key="1">
    <source>
        <dbReference type="ARBA" id="ARBA00008945"/>
    </source>
</evidence>
<dbReference type="Gene3D" id="3.30.160.20">
    <property type="match status" value="1"/>
</dbReference>
<keyword evidence="3 6" id="KW-0687">Ribonucleoprotein</keyword>
<organism evidence="9 10">
    <name type="scientific">Candidatus Azambacteria bacterium RIFCSPLOWO2_01_FULL_46_25</name>
    <dbReference type="NCBI Taxonomy" id="1797298"/>
    <lineage>
        <taxon>Bacteria</taxon>
        <taxon>Candidatus Azamiibacteriota</taxon>
    </lineage>
</organism>
<gene>
    <name evidence="9" type="ORF">A2988_01450</name>
</gene>
<protein>
    <recommendedName>
        <fullName evidence="4">Small ribosomal subunit protein uS5</fullName>
    </recommendedName>
    <alternativeName>
        <fullName evidence="5">30S ribosomal protein S5</fullName>
    </alternativeName>
</protein>
<evidence type="ECO:0000256" key="7">
    <source>
        <dbReference type="RuleBase" id="RU003823"/>
    </source>
</evidence>
<proteinExistence type="inferred from homology"/>
<dbReference type="STRING" id="1797298.A2988_01450"/>
<dbReference type="InterPro" id="IPR005324">
    <property type="entry name" value="Ribosomal_uS5_C"/>
</dbReference>
<evidence type="ECO:0000256" key="3">
    <source>
        <dbReference type="ARBA" id="ARBA00023274"/>
    </source>
</evidence>
<keyword evidence="2 6" id="KW-0689">Ribosomal protein</keyword>
<comment type="similarity">
    <text evidence="1 7">Belongs to the universal ribosomal protein uS5 family.</text>
</comment>
<dbReference type="FunFam" id="3.30.230.10:FF:000002">
    <property type="entry name" value="30S ribosomal protein S5"/>
    <property type="match status" value="1"/>
</dbReference>
<dbReference type="PANTHER" id="PTHR48277">
    <property type="entry name" value="MITOCHONDRIAL RIBOSOMAL PROTEIN S5"/>
    <property type="match status" value="1"/>
</dbReference>
<sequence>MRRSDSKSKFEKPKSEFAQKTLDLRRVARVMGGGRRFSFRVTLALGDKKGRVGIGIAKGQDVSLAMDKASRQARKNMVRINLHEGTIPHEVACKFKSASIMLKPTRAGTGIIAGGAVRTVCDLAGIKNITGKITGHSSNKINNALATIGALKMLKMRPAKMSAKQAVADAADVK</sequence>
<dbReference type="GO" id="GO:1990904">
    <property type="term" value="C:ribonucleoprotein complex"/>
    <property type="evidence" value="ECO:0007669"/>
    <property type="project" value="UniProtKB-UniRule"/>
</dbReference>
<dbReference type="GO" id="GO:0003735">
    <property type="term" value="F:structural constituent of ribosome"/>
    <property type="evidence" value="ECO:0007669"/>
    <property type="project" value="UniProtKB-UniRule"/>
</dbReference>
<dbReference type="AlphaFoldDB" id="A0A1F5BU52"/>
<dbReference type="InterPro" id="IPR000851">
    <property type="entry name" value="Ribosomal_uS5"/>
</dbReference>
<evidence type="ECO:0000256" key="6">
    <source>
        <dbReference type="PROSITE-ProRule" id="PRU00268"/>
    </source>
</evidence>
<dbReference type="InterPro" id="IPR013810">
    <property type="entry name" value="Ribosomal_uS5_N"/>
</dbReference>
<dbReference type="InterPro" id="IPR020568">
    <property type="entry name" value="Ribosomal_Su5_D2-typ_SF"/>
</dbReference>
<evidence type="ECO:0000256" key="2">
    <source>
        <dbReference type="ARBA" id="ARBA00022980"/>
    </source>
</evidence>
<dbReference type="InterPro" id="IPR018192">
    <property type="entry name" value="Ribosomal_uS5_N_CS"/>
</dbReference>
<reference evidence="9 10" key="1">
    <citation type="journal article" date="2016" name="Nat. Commun.">
        <title>Thousands of microbial genomes shed light on interconnected biogeochemical processes in an aquifer system.</title>
        <authorList>
            <person name="Anantharaman K."/>
            <person name="Brown C.T."/>
            <person name="Hug L.A."/>
            <person name="Sharon I."/>
            <person name="Castelle C.J."/>
            <person name="Probst A.J."/>
            <person name="Thomas B.C."/>
            <person name="Singh A."/>
            <person name="Wilkins M.J."/>
            <person name="Karaoz U."/>
            <person name="Brodie E.L."/>
            <person name="Williams K.H."/>
            <person name="Hubbard S.S."/>
            <person name="Banfield J.F."/>
        </authorList>
    </citation>
    <scope>NUCLEOTIDE SEQUENCE [LARGE SCALE GENOMIC DNA]</scope>
</reference>
<dbReference type="SUPFAM" id="SSF54211">
    <property type="entry name" value="Ribosomal protein S5 domain 2-like"/>
    <property type="match status" value="1"/>
</dbReference>
<dbReference type="Pfam" id="PF03719">
    <property type="entry name" value="Ribosomal_S5_C"/>
    <property type="match status" value="1"/>
</dbReference>
<evidence type="ECO:0000256" key="5">
    <source>
        <dbReference type="ARBA" id="ARBA00035519"/>
    </source>
</evidence>
<dbReference type="PROSITE" id="PS50881">
    <property type="entry name" value="S5_DSRBD"/>
    <property type="match status" value="1"/>
</dbReference>
<dbReference type="Pfam" id="PF00333">
    <property type="entry name" value="Ribosomal_S5"/>
    <property type="match status" value="1"/>
</dbReference>
<evidence type="ECO:0000313" key="9">
    <source>
        <dbReference type="EMBL" id="OGD34126.1"/>
    </source>
</evidence>
<feature type="domain" description="S5 DRBM" evidence="8">
    <location>
        <begin position="17"/>
        <end position="80"/>
    </location>
</feature>
<dbReference type="SUPFAM" id="SSF54768">
    <property type="entry name" value="dsRNA-binding domain-like"/>
    <property type="match status" value="1"/>
</dbReference>
<evidence type="ECO:0000256" key="4">
    <source>
        <dbReference type="ARBA" id="ARBA00035255"/>
    </source>
</evidence>
<dbReference type="GO" id="GO:0005840">
    <property type="term" value="C:ribosome"/>
    <property type="evidence" value="ECO:0007669"/>
    <property type="project" value="UniProtKB-KW"/>
</dbReference>
<dbReference type="GO" id="GO:0003723">
    <property type="term" value="F:RNA binding"/>
    <property type="evidence" value="ECO:0007669"/>
    <property type="project" value="InterPro"/>
</dbReference>
<dbReference type="PROSITE" id="PS00585">
    <property type="entry name" value="RIBOSOMAL_S5"/>
    <property type="match status" value="1"/>
</dbReference>
<evidence type="ECO:0000313" key="10">
    <source>
        <dbReference type="Proteomes" id="UP000176650"/>
    </source>
</evidence>
<dbReference type="Gene3D" id="3.30.230.10">
    <property type="match status" value="1"/>
</dbReference>